<evidence type="ECO:0000256" key="2">
    <source>
        <dbReference type="SAM" id="MobiDB-lite"/>
    </source>
</evidence>
<reference evidence="4" key="1">
    <citation type="submission" date="2023-11" db="EMBL/GenBank/DDBJ databases">
        <authorList>
            <person name="De Vega J J."/>
            <person name="De Vega J J."/>
        </authorList>
    </citation>
    <scope>NUCLEOTIDE SEQUENCE</scope>
</reference>
<feature type="compositionally biased region" description="Basic and acidic residues" evidence="2">
    <location>
        <begin position="484"/>
        <end position="493"/>
    </location>
</feature>
<evidence type="ECO:0000259" key="3">
    <source>
        <dbReference type="PROSITE" id="PS50011"/>
    </source>
</evidence>
<feature type="domain" description="Protein kinase" evidence="3">
    <location>
        <begin position="173"/>
        <end position="452"/>
    </location>
</feature>
<dbReference type="SUPFAM" id="SSF56112">
    <property type="entry name" value="Protein kinase-like (PK-like)"/>
    <property type="match status" value="1"/>
</dbReference>
<dbReference type="PROSITE" id="PS50011">
    <property type="entry name" value="PROTEIN_KINASE_DOM"/>
    <property type="match status" value="1"/>
</dbReference>
<dbReference type="EMBL" id="CAVNYO010000102">
    <property type="protein sequence ID" value="CAK5265873.1"/>
    <property type="molecule type" value="Genomic_DNA"/>
</dbReference>
<dbReference type="Pfam" id="PF00069">
    <property type="entry name" value="Pkinase"/>
    <property type="match status" value="1"/>
</dbReference>
<sequence length="565" mass="62151">MRAANALAGPSDASTDTGHRPRSGPTWGYLEIADTTDSAPKRRVNLRGYLPYLLGCTSGDQPLSEAMMTCLGGDFVPVPLPAMHGHRSGGALLLEWNGRVDSLRGFNATSFLGEDGEEEGVVYINDNPAVAWQIMSLPHGARIVIASPVFPIASFTFCVTLPPPKTQLIRSHYEVIKQIGHGAFSAVYYVKDVRDGYCYALKTPRRTIASILAAASQEVMALMAPPHPNVCRMFQCDYGTDMKSCDMILEYIHGIPIHRFVSECGFVPDAQARHLAFQLCVGLRHMHKEGISHGDIKGDVGRSDQCSFILLRRSQNVLVTLNEVGQPLIKIIDFGLARVKGNLNSLLSPSRTCYTAPEAGPQFRGLDGNVSCAQIQLWDSWALGHLVFFILAGTYPYFKHGAFTTGIDEVNWRALREKPGVGPAAVAFVRRLLCIDPSERLQICNSLAEPWFSGFRPEVRVFEALDVPPSLREMWADSQELWSESEHDTHMDGENQGSEDTGGQLDDMDVGRALDPRAASMDQDVDMDASPRKAVPKFTMVLRKRNPTSPPTPGSPSKQKGRKRN</sequence>
<dbReference type="InterPro" id="IPR000719">
    <property type="entry name" value="Prot_kinase_dom"/>
</dbReference>
<dbReference type="Proteomes" id="UP001295794">
    <property type="component" value="Unassembled WGS sequence"/>
</dbReference>
<dbReference type="Gene3D" id="1.10.510.10">
    <property type="entry name" value="Transferase(Phosphotransferase) domain 1"/>
    <property type="match status" value="1"/>
</dbReference>
<accession>A0AAD2GXR1</accession>
<name>A0AAD2GXR1_9AGAR</name>
<dbReference type="PANTHER" id="PTHR44167">
    <property type="entry name" value="OVARIAN-SPECIFIC SERINE/THREONINE-PROTEIN KINASE LOK-RELATED"/>
    <property type="match status" value="1"/>
</dbReference>
<feature type="region of interest" description="Disordered" evidence="2">
    <location>
        <begin position="1"/>
        <end position="26"/>
    </location>
</feature>
<dbReference type="GO" id="GO:0005634">
    <property type="term" value="C:nucleus"/>
    <property type="evidence" value="ECO:0007669"/>
    <property type="project" value="TreeGrafter"/>
</dbReference>
<evidence type="ECO:0000313" key="5">
    <source>
        <dbReference type="Proteomes" id="UP001295794"/>
    </source>
</evidence>
<evidence type="ECO:0000313" key="4">
    <source>
        <dbReference type="EMBL" id="CAK5265873.1"/>
    </source>
</evidence>
<dbReference type="GO" id="GO:0044773">
    <property type="term" value="P:mitotic DNA damage checkpoint signaling"/>
    <property type="evidence" value="ECO:0007669"/>
    <property type="project" value="TreeGrafter"/>
</dbReference>
<protein>
    <recommendedName>
        <fullName evidence="3">Protein kinase domain-containing protein</fullName>
    </recommendedName>
</protein>
<keyword evidence="1" id="KW-0067">ATP-binding</keyword>
<dbReference type="GO" id="GO:0005524">
    <property type="term" value="F:ATP binding"/>
    <property type="evidence" value="ECO:0007669"/>
    <property type="project" value="UniProtKB-UniRule"/>
</dbReference>
<keyword evidence="1" id="KW-0547">Nucleotide-binding</keyword>
<dbReference type="GO" id="GO:0005737">
    <property type="term" value="C:cytoplasm"/>
    <property type="evidence" value="ECO:0007669"/>
    <property type="project" value="TreeGrafter"/>
</dbReference>
<evidence type="ECO:0000256" key="1">
    <source>
        <dbReference type="PROSITE-ProRule" id="PRU10141"/>
    </source>
</evidence>
<organism evidence="4 5">
    <name type="scientific">Mycena citricolor</name>
    <dbReference type="NCBI Taxonomy" id="2018698"/>
    <lineage>
        <taxon>Eukaryota</taxon>
        <taxon>Fungi</taxon>
        <taxon>Dikarya</taxon>
        <taxon>Basidiomycota</taxon>
        <taxon>Agaricomycotina</taxon>
        <taxon>Agaricomycetes</taxon>
        <taxon>Agaricomycetidae</taxon>
        <taxon>Agaricales</taxon>
        <taxon>Marasmiineae</taxon>
        <taxon>Mycenaceae</taxon>
        <taxon>Mycena</taxon>
    </lineage>
</organism>
<feature type="region of interest" description="Disordered" evidence="2">
    <location>
        <begin position="482"/>
        <end position="565"/>
    </location>
</feature>
<dbReference type="AlphaFoldDB" id="A0AAD2GXR1"/>
<dbReference type="GO" id="GO:0004674">
    <property type="term" value="F:protein serine/threonine kinase activity"/>
    <property type="evidence" value="ECO:0007669"/>
    <property type="project" value="TreeGrafter"/>
</dbReference>
<dbReference type="InterPro" id="IPR011009">
    <property type="entry name" value="Kinase-like_dom_sf"/>
</dbReference>
<comment type="caution">
    <text evidence="4">The sequence shown here is derived from an EMBL/GenBank/DDBJ whole genome shotgun (WGS) entry which is preliminary data.</text>
</comment>
<keyword evidence="5" id="KW-1185">Reference proteome</keyword>
<proteinExistence type="predicted"/>
<gene>
    <name evidence="4" type="ORF">MYCIT1_LOCUS7209</name>
</gene>
<dbReference type="PANTHER" id="PTHR44167:SF24">
    <property type="entry name" value="SERINE_THREONINE-PROTEIN KINASE CHK2"/>
    <property type="match status" value="1"/>
</dbReference>
<dbReference type="InterPro" id="IPR017441">
    <property type="entry name" value="Protein_kinase_ATP_BS"/>
</dbReference>
<feature type="binding site" evidence="1">
    <location>
        <position position="202"/>
    </location>
    <ligand>
        <name>ATP</name>
        <dbReference type="ChEBI" id="CHEBI:30616"/>
    </ligand>
</feature>
<dbReference type="PROSITE" id="PS00107">
    <property type="entry name" value="PROTEIN_KINASE_ATP"/>
    <property type="match status" value="1"/>
</dbReference>